<protein>
    <submittedName>
        <fullName evidence="2">Uncharacterized protein</fullName>
    </submittedName>
</protein>
<gene>
    <name evidence="2" type="ORF">K491DRAFT_683972</name>
</gene>
<dbReference type="Proteomes" id="UP000799324">
    <property type="component" value="Unassembled WGS sequence"/>
</dbReference>
<keyword evidence="3" id="KW-1185">Reference proteome</keyword>
<organism evidence="2 3">
    <name type="scientific">Lophiostoma macrostomum CBS 122681</name>
    <dbReference type="NCBI Taxonomy" id="1314788"/>
    <lineage>
        <taxon>Eukaryota</taxon>
        <taxon>Fungi</taxon>
        <taxon>Dikarya</taxon>
        <taxon>Ascomycota</taxon>
        <taxon>Pezizomycotina</taxon>
        <taxon>Dothideomycetes</taxon>
        <taxon>Pleosporomycetidae</taxon>
        <taxon>Pleosporales</taxon>
        <taxon>Lophiostomataceae</taxon>
        <taxon>Lophiostoma</taxon>
    </lineage>
</organism>
<feature type="compositionally biased region" description="Basic and acidic residues" evidence="1">
    <location>
        <begin position="7"/>
        <end position="20"/>
    </location>
</feature>
<name>A0A6A6SN29_9PLEO</name>
<sequence>MSPTRHVLTEDTLRQLERTHPGSFSPPNKGRRRIAGQLFTPPSTVVQSDSNRSVSSSSSSKVAEYLEIPVTLYSTEALEFIGFDVKTAFSLLENWVSEPQDLETEYLYMIFRHLELLADKNDDPPEEAEKNLRKVGISEKLIHSLMDPNFEDVRKIQSLWAWLREIIYINFLTLKDLEERIVEFLKPKELSSQGPNLRGGGKEPQDYSRNIVEHTTLFRATSKGRIGNLFQADGSVALETINAEFPLPNDFSNDTTAFYWTEMSWVAEKYADYLKRNTEGADIVIIRMGCPNHILRGPPVWKLEFGDLELWKSLLWHSRLRKPYPDNIAQLHKGKEVIIGPVSMISDGSLRKMKSWTQVTANNIHRKYGEAGTQTVWIGLEAMAKVNEHVKGKVDLYTRFPSIKYVPKPAEIVGSGKS</sequence>
<reference evidence="2" key="1">
    <citation type="journal article" date="2020" name="Stud. Mycol.">
        <title>101 Dothideomycetes genomes: a test case for predicting lifestyles and emergence of pathogens.</title>
        <authorList>
            <person name="Haridas S."/>
            <person name="Albert R."/>
            <person name="Binder M."/>
            <person name="Bloem J."/>
            <person name="Labutti K."/>
            <person name="Salamov A."/>
            <person name="Andreopoulos B."/>
            <person name="Baker S."/>
            <person name="Barry K."/>
            <person name="Bills G."/>
            <person name="Bluhm B."/>
            <person name="Cannon C."/>
            <person name="Castanera R."/>
            <person name="Culley D."/>
            <person name="Daum C."/>
            <person name="Ezra D."/>
            <person name="Gonzalez J."/>
            <person name="Henrissat B."/>
            <person name="Kuo A."/>
            <person name="Liang C."/>
            <person name="Lipzen A."/>
            <person name="Lutzoni F."/>
            <person name="Magnuson J."/>
            <person name="Mondo S."/>
            <person name="Nolan M."/>
            <person name="Ohm R."/>
            <person name="Pangilinan J."/>
            <person name="Park H.-J."/>
            <person name="Ramirez L."/>
            <person name="Alfaro M."/>
            <person name="Sun H."/>
            <person name="Tritt A."/>
            <person name="Yoshinaga Y."/>
            <person name="Zwiers L.-H."/>
            <person name="Turgeon B."/>
            <person name="Goodwin S."/>
            <person name="Spatafora J."/>
            <person name="Crous P."/>
            <person name="Grigoriev I."/>
        </authorList>
    </citation>
    <scope>NUCLEOTIDE SEQUENCE</scope>
    <source>
        <strain evidence="2">CBS 122681</strain>
    </source>
</reference>
<evidence type="ECO:0000313" key="2">
    <source>
        <dbReference type="EMBL" id="KAF2649266.1"/>
    </source>
</evidence>
<dbReference type="OrthoDB" id="5429780at2759"/>
<feature type="region of interest" description="Disordered" evidence="1">
    <location>
        <begin position="1"/>
        <end position="34"/>
    </location>
</feature>
<dbReference type="AlphaFoldDB" id="A0A6A6SN29"/>
<evidence type="ECO:0000313" key="3">
    <source>
        <dbReference type="Proteomes" id="UP000799324"/>
    </source>
</evidence>
<accession>A0A6A6SN29</accession>
<proteinExistence type="predicted"/>
<evidence type="ECO:0000256" key="1">
    <source>
        <dbReference type="SAM" id="MobiDB-lite"/>
    </source>
</evidence>
<dbReference type="EMBL" id="MU004499">
    <property type="protein sequence ID" value="KAF2649266.1"/>
    <property type="molecule type" value="Genomic_DNA"/>
</dbReference>